<feature type="transmembrane region" description="Helical" evidence="1">
    <location>
        <begin position="7"/>
        <end position="27"/>
    </location>
</feature>
<name>A0A2V2MRF5_9EURY</name>
<dbReference type="Proteomes" id="UP000245657">
    <property type="component" value="Unassembled WGS sequence"/>
</dbReference>
<evidence type="ECO:0000313" key="4">
    <source>
        <dbReference type="Proteomes" id="UP000245657"/>
    </source>
</evidence>
<keyword evidence="1" id="KW-1133">Transmembrane helix</keyword>
<evidence type="ECO:0000259" key="2">
    <source>
        <dbReference type="PROSITE" id="PS50093"/>
    </source>
</evidence>
<feature type="domain" description="PKD" evidence="2">
    <location>
        <begin position="268"/>
        <end position="348"/>
    </location>
</feature>
<dbReference type="CDD" id="cd00146">
    <property type="entry name" value="PKD"/>
    <property type="match status" value="1"/>
</dbReference>
<gene>
    <name evidence="3" type="ORF">DK846_16190</name>
</gene>
<dbReference type="InterPro" id="IPR022409">
    <property type="entry name" value="PKD/Chitinase_dom"/>
</dbReference>
<dbReference type="InterPro" id="IPR000601">
    <property type="entry name" value="PKD_dom"/>
</dbReference>
<proteinExistence type="predicted"/>
<dbReference type="SUPFAM" id="SSF49299">
    <property type="entry name" value="PKD domain"/>
    <property type="match status" value="2"/>
</dbReference>
<accession>A0A2V2MRF5</accession>
<dbReference type="InterPro" id="IPR013783">
    <property type="entry name" value="Ig-like_fold"/>
</dbReference>
<dbReference type="OrthoDB" id="117332at2157"/>
<dbReference type="InterPro" id="IPR035986">
    <property type="entry name" value="PKD_dom_sf"/>
</dbReference>
<protein>
    <recommendedName>
        <fullName evidence="2">PKD domain-containing protein</fullName>
    </recommendedName>
</protein>
<evidence type="ECO:0000256" key="1">
    <source>
        <dbReference type="SAM" id="Phobius"/>
    </source>
</evidence>
<dbReference type="RefSeq" id="WP_109970033.1">
    <property type="nucleotide sequence ID" value="NZ_CP176093.1"/>
</dbReference>
<dbReference type="PANTHER" id="PTHR36842:SF1">
    <property type="entry name" value="PROTEIN TOLB"/>
    <property type="match status" value="1"/>
</dbReference>
<dbReference type="Pfam" id="PF18911">
    <property type="entry name" value="PKD_4"/>
    <property type="match status" value="2"/>
</dbReference>
<keyword evidence="1" id="KW-0472">Membrane</keyword>
<keyword evidence="1" id="KW-0812">Transmembrane</keyword>
<dbReference type="SMART" id="SM00089">
    <property type="entry name" value="PKD"/>
    <property type="match status" value="2"/>
</dbReference>
<dbReference type="Gene3D" id="2.60.40.10">
    <property type="entry name" value="Immunoglobulins"/>
    <property type="match status" value="2"/>
</dbReference>
<keyword evidence="4" id="KW-1185">Reference proteome</keyword>
<dbReference type="AlphaFoldDB" id="A0A2V2MRF5"/>
<sequence>MGESSSYRVAVVAIILCLVTAGFITIITSTPQSHVEPIKQSKIVYQATPPLLNQTKANQSSVVTSRLRILWYDDGGKTYTFHDYNNLKGIGPDIWTDADLPRPENGTRQNKAAMIRFLEWDGSIEKMTGTKYLIDQETITSILNNYTLIAPPPAMPTQGVTQTPSIQPTPDITPAPGMLFPTSSRPCNLGNGTVRASFGYVNRHNTPVTMPIGDRNYFSPGVQDRGQPTSFQPGIHQDVFTVLLPENGTSIAWHLMNTTVGAGQVPPVQAAFTAEPLSGYTPLEVRFVDQSTGGTTEDPLTGTWNFGDKTTASGVSVFHRYELPGTYESSRNIRTSCGNVIATKMITVYEIAFTAEPFDEKPNTIKFTDKSTGEPTVWAWDFNDGFSSWEQNPVHTWKSPGTYDVGLTVSGKTGSGSTVRRITVQ</sequence>
<dbReference type="EMBL" id="QGMY01000017">
    <property type="protein sequence ID" value="PWR69969.1"/>
    <property type="molecule type" value="Genomic_DNA"/>
</dbReference>
<dbReference type="GeneID" id="97547493"/>
<feature type="domain" description="PKD" evidence="2">
    <location>
        <begin position="364"/>
        <end position="425"/>
    </location>
</feature>
<comment type="caution">
    <text evidence="3">The sequence shown here is derived from an EMBL/GenBank/DDBJ whole genome shotgun (WGS) entry which is preliminary data.</text>
</comment>
<reference evidence="3 4" key="1">
    <citation type="submission" date="2018-05" db="EMBL/GenBank/DDBJ databases">
        <title>Draft genome of Methanospirillum lacunae Ki8-1.</title>
        <authorList>
            <person name="Dueholm M.S."/>
            <person name="Nielsen P.H."/>
            <person name="Bakmann L.F."/>
            <person name="Otzen D.E."/>
        </authorList>
    </citation>
    <scope>NUCLEOTIDE SEQUENCE [LARGE SCALE GENOMIC DNA]</scope>
    <source>
        <strain evidence="3 4">Ki8-1</strain>
    </source>
</reference>
<evidence type="ECO:0000313" key="3">
    <source>
        <dbReference type="EMBL" id="PWR69969.1"/>
    </source>
</evidence>
<organism evidence="3 4">
    <name type="scientific">Methanospirillum lacunae</name>
    <dbReference type="NCBI Taxonomy" id="668570"/>
    <lineage>
        <taxon>Archaea</taxon>
        <taxon>Methanobacteriati</taxon>
        <taxon>Methanobacteriota</taxon>
        <taxon>Stenosarchaea group</taxon>
        <taxon>Methanomicrobia</taxon>
        <taxon>Methanomicrobiales</taxon>
        <taxon>Methanospirillaceae</taxon>
        <taxon>Methanospirillum</taxon>
    </lineage>
</organism>
<dbReference type="PANTHER" id="PTHR36842">
    <property type="entry name" value="PROTEIN TOLB HOMOLOG"/>
    <property type="match status" value="1"/>
</dbReference>
<dbReference type="PROSITE" id="PS50093">
    <property type="entry name" value="PKD"/>
    <property type="match status" value="2"/>
</dbReference>